<gene>
    <name evidence="1" type="ORF">MARLIPOL_17913</name>
</gene>
<dbReference type="eggNOG" id="COG0515">
    <property type="taxonomic scope" value="Bacteria"/>
</dbReference>
<dbReference type="InterPro" id="IPR019647">
    <property type="entry name" value="PhoP_reg_network_YrbL"/>
</dbReference>
<dbReference type="Pfam" id="PF10707">
    <property type="entry name" value="YrbL-PhoP_reg"/>
    <property type="match status" value="1"/>
</dbReference>
<dbReference type="Proteomes" id="UP000016540">
    <property type="component" value="Unassembled WGS sequence"/>
</dbReference>
<comment type="caution">
    <text evidence="1">The sequence shown here is derived from an EMBL/GenBank/DDBJ whole genome shotgun (WGS) entry which is preliminary data.</text>
</comment>
<dbReference type="EMBL" id="ASAD01000026">
    <property type="protein sequence ID" value="EON90648.1"/>
    <property type="molecule type" value="Genomic_DNA"/>
</dbReference>
<dbReference type="RefSeq" id="WP_012139827.1">
    <property type="nucleotide sequence ID" value="NZ_KE007331.1"/>
</dbReference>
<evidence type="ECO:0008006" key="3">
    <source>
        <dbReference type="Google" id="ProtNLM"/>
    </source>
</evidence>
<keyword evidence="2" id="KW-1185">Reference proteome</keyword>
<dbReference type="STRING" id="1318628.MARLIPOL_17913"/>
<reference evidence="1 2" key="1">
    <citation type="journal article" date="2013" name="Genome Announc.">
        <title>Draft Genome Sequence of the Moderately Halophilic Bacterium Marinobacter lipolyticus Strain SM19.</title>
        <authorList>
            <person name="Papke R.T."/>
            <person name="de la Haba R.R."/>
            <person name="Infante-Dominguez C."/>
            <person name="Perez D."/>
            <person name="Sanchez-Porro C."/>
            <person name="Lapierre P."/>
            <person name="Ventosa A."/>
        </authorList>
    </citation>
    <scope>NUCLEOTIDE SEQUENCE [LARGE SCALE GENOMIC DNA]</scope>
    <source>
        <strain evidence="1 2">SM19</strain>
    </source>
</reference>
<proteinExistence type="predicted"/>
<organism evidence="1 2">
    <name type="scientific">Marinobacter lipolyticus SM19</name>
    <dbReference type="NCBI Taxonomy" id="1318628"/>
    <lineage>
        <taxon>Bacteria</taxon>
        <taxon>Pseudomonadati</taxon>
        <taxon>Pseudomonadota</taxon>
        <taxon>Gammaproteobacteria</taxon>
        <taxon>Pseudomonadales</taxon>
        <taxon>Marinobacteraceae</taxon>
        <taxon>Marinobacter</taxon>
    </lineage>
</organism>
<evidence type="ECO:0000313" key="1">
    <source>
        <dbReference type="EMBL" id="EON90648.1"/>
    </source>
</evidence>
<accession>R8AWD9</accession>
<dbReference type="AlphaFoldDB" id="R8AWD9"/>
<protein>
    <recommendedName>
        <fullName evidence="3">PhoP regulatory network protein YrbL</fullName>
    </recommendedName>
</protein>
<dbReference type="PATRIC" id="fig|1318628.3.peg.3578"/>
<evidence type="ECO:0000313" key="2">
    <source>
        <dbReference type="Proteomes" id="UP000016540"/>
    </source>
</evidence>
<name>R8AWD9_9GAMM</name>
<sequence>MPYTIDLSNRQPFASGYNRQCFRHPENPLLCLKVLRPENIEARFHRQSFVKKLLGKRRIDDNVQELKAHHQSAIRQLIAQGQAETVWRHLPRFHGSVQTSLGAANVSELLQDEHHQPAETLEQYLQRQGFDQPMQEAVRRFCDWLQNTGILTRNLLPHNLVVVEREHQPELYLVDGLGAPSIPDKLAAVPAWRQRYISRRIQRFYLRIEWELSDRQQSWEHSQKL</sequence>
<dbReference type="HOGENOM" id="CLU_076352_3_0_6"/>